<sequence length="298" mass="32967">MNSDVGIWMPLYIGDMLAKVTRLTTEQVGAANLLMWDYWRNGSIPDDNQTVANITRLSVAKVKGLKQVLVNAGLFVIADGMITSTYLDDLKTQATDNKASKSDKAKKAAEVRWENERKAKELAEQQALHEHHSSNANAMPEHMQNECLGIAQDMLGGCPSPSPSSNNNNPPQGASADTREKILVDTFAPNLADVNVRLKSSGHKEIDATLMLKELARFKDEYSKNSIAYPENWYLGRFSSWIMTNHPSRQPSSKPSRAIQAKTSGAVNQNWPGHDTPQPIQDFDEEAWQAGFAEDGLL</sequence>
<name>A0A4Y7X9J9_9GAMM</name>
<dbReference type="RefSeq" id="WP_134245768.1">
    <property type="nucleotide sequence ID" value="NZ_SNTY01000085.1"/>
</dbReference>
<proteinExistence type="predicted"/>
<evidence type="ECO:0000313" key="2">
    <source>
        <dbReference type="EMBL" id="TEU23352.1"/>
    </source>
</evidence>
<dbReference type="OrthoDB" id="6717652at2"/>
<dbReference type="Proteomes" id="UP000297834">
    <property type="component" value="Unassembled WGS sequence"/>
</dbReference>
<organism evidence="2 3">
    <name type="scientific">Alkanindiges illinoisensis</name>
    <dbReference type="NCBI Taxonomy" id="197183"/>
    <lineage>
        <taxon>Bacteria</taxon>
        <taxon>Pseudomonadati</taxon>
        <taxon>Pseudomonadota</taxon>
        <taxon>Gammaproteobacteria</taxon>
        <taxon>Moraxellales</taxon>
        <taxon>Moraxellaceae</taxon>
        <taxon>Alkanindiges</taxon>
    </lineage>
</organism>
<gene>
    <name evidence="2" type="ORF">E2B99_13625</name>
</gene>
<dbReference type="AlphaFoldDB" id="A0A4Y7X9J9"/>
<dbReference type="InterPro" id="IPR010781">
    <property type="entry name" value="DUF1376"/>
</dbReference>
<reference evidence="2 3" key="1">
    <citation type="submission" date="2019-03" db="EMBL/GenBank/DDBJ databases">
        <title>Alkanindiges illinoisensis: a potential pathogenic isolated from ascites of a gastric cancer patient with abdominal metastasis.</title>
        <authorList>
            <person name="Hu X."/>
            <person name="Yang B."/>
            <person name="Yan X."/>
            <person name="Lin L."/>
            <person name="Zhao H."/>
            <person name="Zhou F."/>
            <person name="Su B."/>
            <person name="Chen J."/>
            <person name="Rui Y."/>
            <person name="Wang Q."/>
            <person name="Zheng L."/>
        </authorList>
    </citation>
    <scope>NUCLEOTIDE SEQUENCE [LARGE SCALE GENOMIC DNA]</scope>
    <source>
        <strain evidence="2 3">NFYY 23406</strain>
    </source>
</reference>
<keyword evidence="3" id="KW-1185">Reference proteome</keyword>
<accession>A0A4Y7X9J9</accession>
<evidence type="ECO:0000313" key="3">
    <source>
        <dbReference type="Proteomes" id="UP000297834"/>
    </source>
</evidence>
<protein>
    <submittedName>
        <fullName evidence="2">DUF1376 domain-containing protein</fullName>
    </submittedName>
</protein>
<feature type="region of interest" description="Disordered" evidence="1">
    <location>
        <begin position="152"/>
        <end position="176"/>
    </location>
</feature>
<feature type="compositionally biased region" description="Polar residues" evidence="1">
    <location>
        <begin position="246"/>
        <end position="271"/>
    </location>
</feature>
<evidence type="ECO:0000256" key="1">
    <source>
        <dbReference type="SAM" id="MobiDB-lite"/>
    </source>
</evidence>
<feature type="region of interest" description="Disordered" evidence="1">
    <location>
        <begin position="246"/>
        <end position="285"/>
    </location>
</feature>
<comment type="caution">
    <text evidence="2">The sequence shown here is derived from an EMBL/GenBank/DDBJ whole genome shotgun (WGS) entry which is preliminary data.</text>
</comment>
<dbReference type="EMBL" id="SNTY01000085">
    <property type="protein sequence ID" value="TEU23352.1"/>
    <property type="molecule type" value="Genomic_DNA"/>
</dbReference>
<dbReference type="Pfam" id="PF07120">
    <property type="entry name" value="DUF1376"/>
    <property type="match status" value="1"/>
</dbReference>